<dbReference type="GO" id="GO:0003954">
    <property type="term" value="F:NADH dehydrogenase activity"/>
    <property type="evidence" value="ECO:0007669"/>
    <property type="project" value="InterPro"/>
</dbReference>
<evidence type="ECO:0000256" key="2">
    <source>
        <dbReference type="ARBA" id="ARBA00022630"/>
    </source>
</evidence>
<dbReference type="EMBL" id="LBBL01000087">
    <property type="protein sequence ID" value="KKF95593.1"/>
    <property type="molecule type" value="Genomic_DNA"/>
</dbReference>
<accession>A0A0F8BSQ9</accession>
<dbReference type="InterPro" id="IPR054585">
    <property type="entry name" value="NDH2-like_C"/>
</dbReference>
<dbReference type="OrthoDB" id="3244603at2759"/>
<keyword evidence="5" id="KW-0520">NAD</keyword>
<dbReference type="Proteomes" id="UP000034841">
    <property type="component" value="Unassembled WGS sequence"/>
</dbReference>
<organism evidence="8 9">
    <name type="scientific">Ceratocystis fimbriata f. sp. platani</name>
    <dbReference type="NCBI Taxonomy" id="88771"/>
    <lineage>
        <taxon>Eukaryota</taxon>
        <taxon>Fungi</taxon>
        <taxon>Dikarya</taxon>
        <taxon>Ascomycota</taxon>
        <taxon>Pezizomycotina</taxon>
        <taxon>Sordariomycetes</taxon>
        <taxon>Hypocreomycetidae</taxon>
        <taxon>Microascales</taxon>
        <taxon>Ceratocystidaceae</taxon>
        <taxon>Ceratocystis</taxon>
    </lineage>
</organism>
<feature type="domain" description="FAD/NAD(P)-binding" evidence="6">
    <location>
        <begin position="27"/>
        <end position="409"/>
    </location>
</feature>
<dbReference type="PANTHER" id="PTHR43706:SF17">
    <property type="entry name" value="NADH DEHYDROGENASE (EUROFUNG)"/>
    <property type="match status" value="1"/>
</dbReference>
<evidence type="ECO:0000256" key="1">
    <source>
        <dbReference type="ARBA" id="ARBA00005272"/>
    </source>
</evidence>
<dbReference type="AlphaFoldDB" id="A0A0F8BSQ9"/>
<sequence>MSAALSKRLPATSRSFSLRAAPAKRERVVIVGSGWAGYGLAKSLDPEKYERIVISPRTHFVFTPLLAGAAAGTLDFSAVAEPVRRLGVDCFHQGWADKIDLRSKTITVESNIGDERPLVPEAVSSPTAAIALRTQAGIKGRLFDVPYDKLVVAVGAYSQTFGVKGVRHNAHFLRDVGDARAIRIRLLRCFERAALPTTSESMRRQLLHFAIVGGGPTGIEFAAELHDLIHEDLLKLYPCLASLVNITVYDVAPKVLPMFDAALSSYALDLFKRQGIQVKTLHHMLGMRRDDAPAEDGEGVIKLQIKEEPEEVGVGLVVWSTGLTQNPVVKKLQDGEFVVPSVLLEAAKVRVMRHPRSGGIVVDDHLRMKVQDTASEANAPLPDVFAIGDCTSVEGAAYPATAQVASQQANYLAKLLNKTAKAPESIDKARPFKFRNLGIMAYVGSWNAMYQANTDGLKGRAAWIMWRMAYMTKSMSWRNKLTVFFSWLSTYLFGRDISRY</sequence>
<keyword evidence="9" id="KW-1185">Reference proteome</keyword>
<evidence type="ECO:0000313" key="9">
    <source>
        <dbReference type="Proteomes" id="UP000034841"/>
    </source>
</evidence>
<comment type="caution">
    <text evidence="8">The sequence shown here is derived from an EMBL/GenBank/DDBJ whole genome shotgun (WGS) entry which is preliminary data.</text>
</comment>
<dbReference type="GO" id="GO:0005739">
    <property type="term" value="C:mitochondrion"/>
    <property type="evidence" value="ECO:0007669"/>
    <property type="project" value="UniProtKB-ARBA"/>
</dbReference>
<dbReference type="EC" id="1.6.-.-" evidence="8"/>
<name>A0A0F8BSQ9_CERFI</name>
<dbReference type="InterPro" id="IPR036188">
    <property type="entry name" value="FAD/NAD-bd_sf"/>
</dbReference>
<proteinExistence type="inferred from homology"/>
<evidence type="ECO:0000256" key="3">
    <source>
        <dbReference type="ARBA" id="ARBA00022827"/>
    </source>
</evidence>
<dbReference type="InterPro" id="IPR045024">
    <property type="entry name" value="NDH-2"/>
</dbReference>
<dbReference type="Gene3D" id="3.50.50.100">
    <property type="match status" value="1"/>
</dbReference>
<keyword evidence="3" id="KW-0274">FAD</keyword>
<dbReference type="Pfam" id="PF07992">
    <property type="entry name" value="Pyr_redox_2"/>
    <property type="match status" value="1"/>
</dbReference>
<comment type="similarity">
    <text evidence="1">Belongs to the NADH dehydrogenase family.</text>
</comment>
<evidence type="ECO:0000259" key="6">
    <source>
        <dbReference type="Pfam" id="PF07992"/>
    </source>
</evidence>
<keyword evidence="4 8" id="KW-0560">Oxidoreductase</keyword>
<reference evidence="8 9" key="1">
    <citation type="submission" date="2015-04" db="EMBL/GenBank/DDBJ databases">
        <title>Genome sequence of Ceratocystis platani, a major pathogen of plane trees.</title>
        <authorList>
            <person name="Belbahri L."/>
        </authorList>
    </citation>
    <scope>NUCLEOTIDE SEQUENCE [LARGE SCALE GENOMIC DNA]</scope>
    <source>
        <strain evidence="8 9">CFO</strain>
    </source>
</reference>
<evidence type="ECO:0000256" key="4">
    <source>
        <dbReference type="ARBA" id="ARBA00023002"/>
    </source>
</evidence>
<dbReference type="PRINTS" id="PR00368">
    <property type="entry name" value="FADPNR"/>
</dbReference>
<evidence type="ECO:0000313" key="8">
    <source>
        <dbReference type="EMBL" id="KKF95593.1"/>
    </source>
</evidence>
<keyword evidence="2" id="KW-0285">Flavoprotein</keyword>
<protein>
    <submittedName>
        <fullName evidence="8">Putative NADH dehydrogenase</fullName>
        <ecNumber evidence="8">1.6.-.-</ecNumber>
    </submittedName>
</protein>
<dbReference type="PANTHER" id="PTHR43706">
    <property type="entry name" value="NADH DEHYDROGENASE"/>
    <property type="match status" value="1"/>
</dbReference>
<evidence type="ECO:0000256" key="5">
    <source>
        <dbReference type="ARBA" id="ARBA00023027"/>
    </source>
</evidence>
<feature type="domain" description="External alternative NADH-ubiquinone oxidoreductase-like C-terminal" evidence="7">
    <location>
        <begin position="437"/>
        <end position="496"/>
    </location>
</feature>
<dbReference type="SUPFAM" id="SSF51905">
    <property type="entry name" value="FAD/NAD(P)-binding domain"/>
    <property type="match status" value="2"/>
</dbReference>
<dbReference type="InterPro" id="IPR023753">
    <property type="entry name" value="FAD/NAD-binding_dom"/>
</dbReference>
<dbReference type="Pfam" id="PF22366">
    <property type="entry name" value="NDH2_C"/>
    <property type="match status" value="1"/>
</dbReference>
<gene>
    <name evidence="8" type="ORF">CFO_g2062</name>
</gene>
<evidence type="ECO:0000259" key="7">
    <source>
        <dbReference type="Pfam" id="PF22366"/>
    </source>
</evidence>